<keyword evidence="1" id="KW-0813">Transport</keyword>
<dbReference type="AlphaFoldDB" id="H1SH12"/>
<dbReference type="PANTHER" id="PTHR43790">
    <property type="entry name" value="CARBOHYDRATE TRANSPORT ATP-BINDING PROTEIN MG119-RELATED"/>
    <property type="match status" value="1"/>
</dbReference>
<reference evidence="9 10" key="1">
    <citation type="journal article" date="2012" name="J. Bacteriol.">
        <title>De Novo Genome Project of Cupriavidus basilensis OR16.</title>
        <authorList>
            <person name="Cserhati M."/>
            <person name="Kriszt B."/>
            <person name="Szoboszlay S."/>
            <person name="Toth A."/>
            <person name="Szabo I."/>
            <person name="Tancsics A."/>
            <person name="Nagy I."/>
            <person name="Horvath B."/>
            <person name="Nagy I."/>
            <person name="Kukolya J."/>
        </authorList>
    </citation>
    <scope>NUCLEOTIDE SEQUENCE [LARGE SCALE GENOMIC DNA]</scope>
    <source>
        <strain evidence="9 10">OR16</strain>
    </source>
</reference>
<dbReference type="Gene3D" id="3.40.50.300">
    <property type="entry name" value="P-loop containing nucleotide triphosphate hydrolases"/>
    <property type="match status" value="2"/>
</dbReference>
<dbReference type="PANTHER" id="PTHR43790:SF9">
    <property type="entry name" value="GALACTOFURANOSE TRANSPORTER ATP-BINDING PROTEIN YTFR"/>
    <property type="match status" value="1"/>
</dbReference>
<dbReference type="InterPro" id="IPR027417">
    <property type="entry name" value="P-loop_NTPase"/>
</dbReference>
<accession>H1SH12</accession>
<evidence type="ECO:0000259" key="8">
    <source>
        <dbReference type="PROSITE" id="PS50893"/>
    </source>
</evidence>
<dbReference type="InterPro" id="IPR017871">
    <property type="entry name" value="ABC_transporter-like_CS"/>
</dbReference>
<dbReference type="SMART" id="SM00382">
    <property type="entry name" value="AAA"/>
    <property type="match status" value="1"/>
</dbReference>
<gene>
    <name evidence="9" type="ORF">OR16_38529</name>
</gene>
<keyword evidence="3" id="KW-0997">Cell inner membrane</keyword>
<keyword evidence="4" id="KW-0762">Sugar transport</keyword>
<organism evidence="9 10">
    <name type="scientific">Cupriavidus basilensis OR16</name>
    <dbReference type="NCBI Taxonomy" id="1127483"/>
    <lineage>
        <taxon>Bacteria</taxon>
        <taxon>Pseudomonadati</taxon>
        <taxon>Pseudomonadota</taxon>
        <taxon>Betaproteobacteria</taxon>
        <taxon>Burkholderiales</taxon>
        <taxon>Burkholderiaceae</taxon>
        <taxon>Cupriavidus</taxon>
    </lineage>
</organism>
<feature type="domain" description="ABC transporter" evidence="8">
    <location>
        <begin position="260"/>
        <end position="503"/>
    </location>
</feature>
<dbReference type="Proteomes" id="UP000005808">
    <property type="component" value="Unassembled WGS sequence"/>
</dbReference>
<feature type="domain" description="ABC transporter" evidence="8">
    <location>
        <begin position="12"/>
        <end position="248"/>
    </location>
</feature>
<dbReference type="CDD" id="cd03215">
    <property type="entry name" value="ABC_Carb_Monos_II"/>
    <property type="match status" value="1"/>
</dbReference>
<evidence type="ECO:0000256" key="6">
    <source>
        <dbReference type="ARBA" id="ARBA00022741"/>
    </source>
</evidence>
<dbReference type="RefSeq" id="WP_006163782.1">
    <property type="nucleotide sequence ID" value="NZ_AHJE01000140.1"/>
</dbReference>
<keyword evidence="6" id="KW-0547">Nucleotide-binding</keyword>
<evidence type="ECO:0000256" key="5">
    <source>
        <dbReference type="ARBA" id="ARBA00022737"/>
    </source>
</evidence>
<dbReference type="Pfam" id="PF00005">
    <property type="entry name" value="ABC_tran"/>
    <property type="match status" value="2"/>
</dbReference>
<dbReference type="PROSITE" id="PS00211">
    <property type="entry name" value="ABC_TRANSPORTER_1"/>
    <property type="match status" value="1"/>
</dbReference>
<dbReference type="PROSITE" id="PS50893">
    <property type="entry name" value="ABC_TRANSPORTER_2"/>
    <property type="match status" value="2"/>
</dbReference>
<sequence>MTATPGEERPLLSVSGLSKRFGATCALRGADLTVRPGEVHALMGENGAGKSTLVKMLVGALRPDTGTILLRGQPVAFGSVRDAIAAGVIPVYQHATVFPDLTVEQNLHAFDVARAGTLRAGARLPLQRYLDTARRIGLELNPRQLVSGLSMAERQLLEIARGVARKCEVLILDEPTAALNAHEADRLFAAVARLKDEGKGIVFISHKLGEIKQVCDAITVLRDGFTVVDAVPVAAMTPHEIVEAMVGPVAERTARALPAVGDTRLRVEGIACGDLLRDVTLSVGRGEIIGLAGLIGSGAIELGEVLSGSRRACAGTIRVDGLDMTAMSRRRFKQGGVGLIPADRSSDGIFPGLNCAANAVASTYASISDHHFVSDAMEVGASEALFASLRVRPGDPALDVSALSGGNQQKLLVIRNLLLPGLKVLVVIEPTRGVDVNAREAIHDALVDAARGGVCVIVASSDIDEVVALSHRIVVMRHGRMARVFARGVALQQVIACTTGASDCNDSMQPTREEAHHGMA</sequence>
<dbReference type="EMBL" id="AHJE01000140">
    <property type="protein sequence ID" value="EHP38203.1"/>
    <property type="molecule type" value="Genomic_DNA"/>
</dbReference>
<evidence type="ECO:0000256" key="4">
    <source>
        <dbReference type="ARBA" id="ARBA00022597"/>
    </source>
</evidence>
<evidence type="ECO:0000256" key="3">
    <source>
        <dbReference type="ARBA" id="ARBA00022519"/>
    </source>
</evidence>
<keyword evidence="2" id="KW-1003">Cell membrane</keyword>
<dbReference type="PATRIC" id="fig|1127483.3.peg.7675"/>
<evidence type="ECO:0000256" key="2">
    <source>
        <dbReference type="ARBA" id="ARBA00022475"/>
    </source>
</evidence>
<keyword evidence="5" id="KW-0677">Repeat</keyword>
<comment type="caution">
    <text evidence="9">The sequence shown here is derived from an EMBL/GenBank/DDBJ whole genome shotgun (WGS) entry which is preliminary data.</text>
</comment>
<dbReference type="InterPro" id="IPR003593">
    <property type="entry name" value="AAA+_ATPase"/>
</dbReference>
<dbReference type="InterPro" id="IPR050107">
    <property type="entry name" value="ABC_carbohydrate_import_ATPase"/>
</dbReference>
<protein>
    <recommendedName>
        <fullName evidence="8">ABC transporter domain-containing protein</fullName>
    </recommendedName>
</protein>
<evidence type="ECO:0000256" key="7">
    <source>
        <dbReference type="ARBA" id="ARBA00022840"/>
    </source>
</evidence>
<dbReference type="GO" id="GO:0016887">
    <property type="term" value="F:ATP hydrolysis activity"/>
    <property type="evidence" value="ECO:0007669"/>
    <property type="project" value="InterPro"/>
</dbReference>
<dbReference type="SUPFAM" id="SSF52540">
    <property type="entry name" value="P-loop containing nucleoside triphosphate hydrolases"/>
    <property type="match status" value="2"/>
</dbReference>
<evidence type="ECO:0000313" key="10">
    <source>
        <dbReference type="Proteomes" id="UP000005808"/>
    </source>
</evidence>
<keyword evidence="3" id="KW-0472">Membrane</keyword>
<dbReference type="OrthoDB" id="9776369at2"/>
<proteinExistence type="predicted"/>
<name>H1SH12_9BURK</name>
<dbReference type="GO" id="GO:0005524">
    <property type="term" value="F:ATP binding"/>
    <property type="evidence" value="ECO:0007669"/>
    <property type="project" value="UniProtKB-KW"/>
</dbReference>
<dbReference type="CDD" id="cd03216">
    <property type="entry name" value="ABC_Carb_Monos_I"/>
    <property type="match status" value="1"/>
</dbReference>
<dbReference type="InterPro" id="IPR003439">
    <property type="entry name" value="ABC_transporter-like_ATP-bd"/>
</dbReference>
<keyword evidence="7" id="KW-0067">ATP-binding</keyword>
<evidence type="ECO:0000256" key="1">
    <source>
        <dbReference type="ARBA" id="ARBA00022448"/>
    </source>
</evidence>
<evidence type="ECO:0000313" key="9">
    <source>
        <dbReference type="EMBL" id="EHP38203.1"/>
    </source>
</evidence>